<keyword evidence="2" id="KW-0560">Oxidoreductase</keyword>
<dbReference type="InterPro" id="IPR036188">
    <property type="entry name" value="FAD/NAD-bd_sf"/>
</dbReference>
<evidence type="ECO:0000256" key="1">
    <source>
        <dbReference type="ARBA" id="ARBA00022630"/>
    </source>
</evidence>
<evidence type="ECO:0000313" key="5">
    <source>
        <dbReference type="Proteomes" id="UP001500074"/>
    </source>
</evidence>
<dbReference type="InterPro" id="IPR023753">
    <property type="entry name" value="FAD/NAD-binding_dom"/>
</dbReference>
<dbReference type="RefSeq" id="WP_031384337.1">
    <property type="nucleotide sequence ID" value="NZ_BAABKI010000011.1"/>
</dbReference>
<organism evidence="4 5">
    <name type="scientific">Modicisalibacter zincidurans</name>
    <dbReference type="NCBI Taxonomy" id="1178777"/>
    <lineage>
        <taxon>Bacteria</taxon>
        <taxon>Pseudomonadati</taxon>
        <taxon>Pseudomonadota</taxon>
        <taxon>Gammaproteobacteria</taxon>
        <taxon>Oceanospirillales</taxon>
        <taxon>Halomonadaceae</taxon>
        <taxon>Modicisalibacter</taxon>
    </lineage>
</organism>
<keyword evidence="1" id="KW-0285">Flavoprotein</keyword>
<evidence type="ECO:0000256" key="2">
    <source>
        <dbReference type="ARBA" id="ARBA00023002"/>
    </source>
</evidence>
<dbReference type="PRINTS" id="PR00469">
    <property type="entry name" value="PNDRDTASEII"/>
</dbReference>
<dbReference type="SUPFAM" id="SSF51905">
    <property type="entry name" value="FAD/NAD(P)-binding domain"/>
    <property type="match status" value="1"/>
</dbReference>
<dbReference type="PANTHER" id="PTHR48105">
    <property type="entry name" value="THIOREDOXIN REDUCTASE 1-RELATED-RELATED"/>
    <property type="match status" value="1"/>
</dbReference>
<dbReference type="InterPro" id="IPR050097">
    <property type="entry name" value="Ferredoxin-NADP_redctase_2"/>
</dbReference>
<keyword evidence="5" id="KW-1185">Reference proteome</keyword>
<reference evidence="5" key="1">
    <citation type="journal article" date="2019" name="Int. J. Syst. Evol. Microbiol.">
        <title>The Global Catalogue of Microorganisms (GCM) 10K type strain sequencing project: providing services to taxonomists for standard genome sequencing and annotation.</title>
        <authorList>
            <consortium name="The Broad Institute Genomics Platform"/>
            <consortium name="The Broad Institute Genome Sequencing Center for Infectious Disease"/>
            <person name="Wu L."/>
            <person name="Ma J."/>
        </authorList>
    </citation>
    <scope>NUCLEOTIDE SEQUENCE [LARGE SCALE GENOMIC DNA]</scope>
    <source>
        <strain evidence="5">JCM 18472</strain>
    </source>
</reference>
<sequence>MYDMAVIGGGPAGMIAATTAARRGLKVLLAADSLQGQLGKIDQIENWPGETRVTGSQLAASFAKQITEPGNSIDCRKSTVAGIRRAGQLLKITFAGGDTVTARTAIIATGVRHGTLGLPGEKELSSKGVSYCVTCDGPYFKGKKVAVIGRPEQALAMAEQLSRIGAYAYLLQSRPVQPAFSYDRVTLLPKGWPVEIIGDQKVAALRYHGDHSNNMTEELPVSGVFIAAERMPNTQFTDGILDLDEDGYISVDCRTMAASVPGVYAAGDVTSGPHKQITTAVGDGVKAALSAAQYIDTQLKREIKS</sequence>
<dbReference type="Gene3D" id="3.50.50.60">
    <property type="entry name" value="FAD/NAD(P)-binding domain"/>
    <property type="match status" value="2"/>
</dbReference>
<comment type="caution">
    <text evidence="4">The sequence shown here is derived from an EMBL/GenBank/DDBJ whole genome shotgun (WGS) entry which is preliminary data.</text>
</comment>
<dbReference type="Proteomes" id="UP001500074">
    <property type="component" value="Unassembled WGS sequence"/>
</dbReference>
<dbReference type="EMBL" id="BAABKI010000011">
    <property type="protein sequence ID" value="GAA5172596.1"/>
    <property type="molecule type" value="Genomic_DNA"/>
</dbReference>
<dbReference type="PRINTS" id="PR00368">
    <property type="entry name" value="FADPNR"/>
</dbReference>
<dbReference type="Pfam" id="PF07992">
    <property type="entry name" value="Pyr_redox_2"/>
    <property type="match status" value="1"/>
</dbReference>
<accession>A0ABP9R870</accession>
<proteinExistence type="predicted"/>
<evidence type="ECO:0000313" key="4">
    <source>
        <dbReference type="EMBL" id="GAA5172596.1"/>
    </source>
</evidence>
<protein>
    <submittedName>
        <fullName evidence="4">Thioredoxin-disulfide reductase</fullName>
    </submittedName>
</protein>
<feature type="domain" description="FAD/NAD(P)-binding" evidence="3">
    <location>
        <begin position="2"/>
        <end position="284"/>
    </location>
</feature>
<gene>
    <name evidence="4" type="primary">trxB_2</name>
    <name evidence="4" type="ORF">GCM10023342_09430</name>
</gene>
<name>A0ABP9R870_9GAMM</name>
<evidence type="ECO:0000259" key="3">
    <source>
        <dbReference type="Pfam" id="PF07992"/>
    </source>
</evidence>